<reference evidence="2 3" key="1">
    <citation type="submission" date="2020-04" db="EMBL/GenBank/DDBJ databases">
        <authorList>
            <person name="Alioto T."/>
            <person name="Alioto T."/>
            <person name="Gomez Garrido J."/>
        </authorList>
    </citation>
    <scope>NUCLEOTIDE SEQUENCE [LARGE SCALE GENOMIC DNA]</scope>
</reference>
<evidence type="ECO:0000313" key="2">
    <source>
        <dbReference type="EMBL" id="CAB3375451.1"/>
    </source>
</evidence>
<comment type="caution">
    <text evidence="2">The sequence shown here is derived from an EMBL/GenBank/DDBJ whole genome shotgun (WGS) entry which is preliminary data.</text>
</comment>
<evidence type="ECO:0000313" key="3">
    <source>
        <dbReference type="Proteomes" id="UP000494165"/>
    </source>
</evidence>
<evidence type="ECO:0000256" key="1">
    <source>
        <dbReference type="SAM" id="MobiDB-lite"/>
    </source>
</evidence>
<dbReference type="OrthoDB" id="6372687at2759"/>
<dbReference type="AlphaFoldDB" id="A0A8S1CXF0"/>
<dbReference type="Gene3D" id="2.10.25.10">
    <property type="entry name" value="Laminin"/>
    <property type="match status" value="1"/>
</dbReference>
<dbReference type="EMBL" id="CADEPI010000112">
    <property type="protein sequence ID" value="CAB3375451.1"/>
    <property type="molecule type" value="Genomic_DNA"/>
</dbReference>
<keyword evidence="3" id="KW-1185">Reference proteome</keyword>
<proteinExistence type="predicted"/>
<organism evidence="2 3">
    <name type="scientific">Cloeon dipterum</name>
    <dbReference type="NCBI Taxonomy" id="197152"/>
    <lineage>
        <taxon>Eukaryota</taxon>
        <taxon>Metazoa</taxon>
        <taxon>Ecdysozoa</taxon>
        <taxon>Arthropoda</taxon>
        <taxon>Hexapoda</taxon>
        <taxon>Insecta</taxon>
        <taxon>Pterygota</taxon>
        <taxon>Palaeoptera</taxon>
        <taxon>Ephemeroptera</taxon>
        <taxon>Pisciforma</taxon>
        <taxon>Baetidae</taxon>
        <taxon>Cloeon</taxon>
    </lineage>
</organism>
<protein>
    <submittedName>
        <fullName evidence="2">Uncharacterized protein</fullName>
    </submittedName>
</protein>
<dbReference type="Proteomes" id="UP000494165">
    <property type="component" value="Unassembled WGS sequence"/>
</dbReference>
<gene>
    <name evidence="2" type="ORF">CLODIP_2_CD00997</name>
</gene>
<name>A0A8S1CXF0_9INSE</name>
<feature type="region of interest" description="Disordered" evidence="1">
    <location>
        <begin position="1"/>
        <end position="22"/>
    </location>
</feature>
<accession>A0A8S1CXF0</accession>
<sequence length="814" mass="88363">MERRDDRRDEEANRKQCGGHGKCDDQVCACDPCWQGRACDTYVDVHQPRFLVNNFYIIVNKSFAGSVFRAEATDDDLGMTCPLHGPGEGTTCPCATTRFKMLHGADSTLFNVDNETGDVFLAEGATLQPGRQYHFTLQAQGLKVSGLDNKVGRDLMRAIVYVRPEASKQRLALDPLSQPLILRKKREVKPKSEISMEFIRLSPEGEKLQIGSSIVYKAVVHLPAERSWSRPLGVEISTDQPEATLALCQARVSGVKGALVSSLGPINTLEPQLFTHKTLSTMYVQAVFDFGVISLLEHNANDSRPSVEMIFEAIVVRASAKEAPLQYIRGTLFTDEAAATAALDLSDVPAKTASSDQRSTLQTMHADAVVAPDRPADLHWRFQPAAASGDLTLAIRQLPGEQVSVRVGGLSVSSDDDAFHCLAPPRAELASRACLLIDDSNNGSLLANLHLPVYIHRRTGSALTIKAWLLPLRSRPFAIVEALFSTSQGAAWRSLHNVSVAPASLHPAAPSTPKLVVKAASASEVPAGIPVVYHAKLQLPRGLFNLTAALRTLTKGAAVTDIGLLSVGPDVDQDLRKQYQIVRKSDGELVFQVPDPVLVRQDAKDAVVLKICVVGNAKGVAKFGLRLPAYPQVEQLVFQAVVTPYQAPLVTPEVSITPYEDQTLFEQQGALEFRLEMKVPEGTCIKPVKLELGSSFKGSGEVTTDLCRVTFAEHSGITPKKLVPNHVLDLGSLCAPRMSRTRSTARNHHSFTLQASFRASTLREQDVAGIIRIDARMQMGGVSFWSGGVSTHLVDRLSVLKGCEISTAANVCEL</sequence>
<feature type="compositionally biased region" description="Basic and acidic residues" evidence="1">
    <location>
        <begin position="1"/>
        <end position="14"/>
    </location>
</feature>